<dbReference type="InterPro" id="IPR007341">
    <property type="entry name" value="Transgly_assoc"/>
</dbReference>
<dbReference type="PANTHER" id="PTHR33884">
    <property type="entry name" value="UPF0410 PROTEIN YMGE"/>
    <property type="match status" value="1"/>
</dbReference>
<keyword evidence="9" id="KW-1185">Reference proteome</keyword>
<evidence type="ECO:0000256" key="4">
    <source>
        <dbReference type="ARBA" id="ARBA00022692"/>
    </source>
</evidence>
<evidence type="ECO:0000313" key="9">
    <source>
        <dbReference type="Proteomes" id="UP000253426"/>
    </source>
</evidence>
<sequence length="86" mass="9041">MMEFLWTLIIGLVVGVIAKFLTPGRDPGGCIITMLLGIAGAFVAGFLGRQLGWYAPNEPAGFIASVVGAILILLVFRLFAGKKSSS</sequence>
<evidence type="ECO:0000256" key="7">
    <source>
        <dbReference type="SAM" id="Phobius"/>
    </source>
</evidence>
<comment type="similarity">
    <text evidence="2">Belongs to the UPF0410 family.</text>
</comment>
<name>A0A366HR39_9BACT</name>
<dbReference type="Pfam" id="PF04226">
    <property type="entry name" value="Transgly_assoc"/>
    <property type="match status" value="1"/>
</dbReference>
<keyword evidence="3" id="KW-1003">Cell membrane</keyword>
<proteinExistence type="inferred from homology"/>
<evidence type="ECO:0000313" key="8">
    <source>
        <dbReference type="EMBL" id="RBP46131.1"/>
    </source>
</evidence>
<feature type="transmembrane region" description="Helical" evidence="7">
    <location>
        <begin position="60"/>
        <end position="80"/>
    </location>
</feature>
<dbReference type="EMBL" id="QNRR01000002">
    <property type="protein sequence ID" value="RBP46131.1"/>
    <property type="molecule type" value="Genomic_DNA"/>
</dbReference>
<dbReference type="PANTHER" id="PTHR33884:SF7">
    <property type="entry name" value="BSL8023 PROTEIN"/>
    <property type="match status" value="1"/>
</dbReference>
<dbReference type="GO" id="GO:0005886">
    <property type="term" value="C:plasma membrane"/>
    <property type="evidence" value="ECO:0007669"/>
    <property type="project" value="UniProtKB-SubCell"/>
</dbReference>
<evidence type="ECO:0000256" key="3">
    <source>
        <dbReference type="ARBA" id="ARBA00022475"/>
    </source>
</evidence>
<protein>
    <submittedName>
        <fullName evidence="8">Putative membrane protein YeaQ/YmgE (Transglycosylase-associated protein family)</fullName>
    </submittedName>
</protein>
<accession>A0A366HR39</accession>
<dbReference type="AlphaFoldDB" id="A0A366HR39"/>
<comment type="subcellular location">
    <subcellularLocation>
        <location evidence="1">Cell membrane</location>
        <topology evidence="1">Multi-pass membrane protein</topology>
    </subcellularLocation>
</comment>
<evidence type="ECO:0000256" key="5">
    <source>
        <dbReference type="ARBA" id="ARBA00022989"/>
    </source>
</evidence>
<evidence type="ECO:0000256" key="1">
    <source>
        <dbReference type="ARBA" id="ARBA00004651"/>
    </source>
</evidence>
<keyword evidence="5 7" id="KW-1133">Transmembrane helix</keyword>
<comment type="caution">
    <text evidence="8">The sequence shown here is derived from an EMBL/GenBank/DDBJ whole genome shotgun (WGS) entry which is preliminary data.</text>
</comment>
<dbReference type="Proteomes" id="UP000253426">
    <property type="component" value="Unassembled WGS sequence"/>
</dbReference>
<feature type="transmembrane region" description="Helical" evidence="7">
    <location>
        <begin position="29"/>
        <end position="48"/>
    </location>
</feature>
<reference evidence="8 9" key="1">
    <citation type="submission" date="2018-06" db="EMBL/GenBank/DDBJ databases">
        <title>Genomic Encyclopedia of Type Strains, Phase IV (KMG-IV): sequencing the most valuable type-strain genomes for metagenomic binning, comparative biology and taxonomic classification.</title>
        <authorList>
            <person name="Goeker M."/>
        </authorList>
    </citation>
    <scope>NUCLEOTIDE SEQUENCE [LARGE SCALE GENOMIC DNA]</scope>
    <source>
        <strain evidence="8 9">DSM 25532</strain>
    </source>
</reference>
<feature type="transmembrane region" description="Helical" evidence="7">
    <location>
        <begin position="6"/>
        <end position="22"/>
    </location>
</feature>
<evidence type="ECO:0000256" key="2">
    <source>
        <dbReference type="ARBA" id="ARBA00011006"/>
    </source>
</evidence>
<keyword evidence="4 7" id="KW-0812">Transmembrane</keyword>
<keyword evidence="6 7" id="KW-0472">Membrane</keyword>
<organism evidence="8 9">
    <name type="scientific">Roseimicrobium gellanilyticum</name>
    <dbReference type="NCBI Taxonomy" id="748857"/>
    <lineage>
        <taxon>Bacteria</taxon>
        <taxon>Pseudomonadati</taxon>
        <taxon>Verrucomicrobiota</taxon>
        <taxon>Verrucomicrobiia</taxon>
        <taxon>Verrucomicrobiales</taxon>
        <taxon>Verrucomicrobiaceae</taxon>
        <taxon>Roseimicrobium</taxon>
    </lineage>
</organism>
<evidence type="ECO:0000256" key="6">
    <source>
        <dbReference type="ARBA" id="ARBA00023136"/>
    </source>
</evidence>
<gene>
    <name evidence="8" type="ORF">DES53_102517</name>
</gene>